<gene>
    <name evidence="2" type="ORF">K444DRAFT_631056</name>
</gene>
<feature type="region of interest" description="Disordered" evidence="1">
    <location>
        <begin position="1"/>
        <end position="84"/>
    </location>
</feature>
<dbReference type="Proteomes" id="UP000235371">
    <property type="component" value="Unassembled WGS sequence"/>
</dbReference>
<evidence type="ECO:0000313" key="3">
    <source>
        <dbReference type="Proteomes" id="UP000235371"/>
    </source>
</evidence>
<dbReference type="OrthoDB" id="3479934at2759"/>
<feature type="compositionally biased region" description="Basic residues" evidence="1">
    <location>
        <begin position="1"/>
        <end position="11"/>
    </location>
</feature>
<dbReference type="AlphaFoldDB" id="A0A2J6T620"/>
<feature type="compositionally biased region" description="Polar residues" evidence="1">
    <location>
        <begin position="192"/>
        <end position="205"/>
    </location>
</feature>
<protein>
    <submittedName>
        <fullName evidence="2">Uncharacterized protein</fullName>
    </submittedName>
</protein>
<dbReference type="InParanoid" id="A0A2J6T620"/>
<organism evidence="2 3">
    <name type="scientific">Hyaloscypha bicolor E</name>
    <dbReference type="NCBI Taxonomy" id="1095630"/>
    <lineage>
        <taxon>Eukaryota</taxon>
        <taxon>Fungi</taxon>
        <taxon>Dikarya</taxon>
        <taxon>Ascomycota</taxon>
        <taxon>Pezizomycotina</taxon>
        <taxon>Leotiomycetes</taxon>
        <taxon>Helotiales</taxon>
        <taxon>Hyaloscyphaceae</taxon>
        <taxon>Hyaloscypha</taxon>
        <taxon>Hyaloscypha bicolor</taxon>
    </lineage>
</organism>
<sequence>MGKGRNRRSRRTQNDEFDSPPPPRYQSRGSSAYIPPFLHSGPPLPSIDSNSNFGTDNPFHRHRQAQQSRPNQPRHQNHNQSRPYLPTAQNHHVFLQKSQRLKQSLIRVFTQALRQIEQWYPDESPNGDLMDWQPEDEFVIPQPDNTVYNYGNGALQMGGFGYAREKVREVMFGTFPSGKLRAAGDVAVSGTSGCSTEQARWNGTSRRIPDPQSVSPLSNDLGGHHGIA</sequence>
<keyword evidence="3" id="KW-1185">Reference proteome</keyword>
<name>A0A2J6T620_9HELO</name>
<feature type="region of interest" description="Disordered" evidence="1">
    <location>
        <begin position="192"/>
        <end position="228"/>
    </location>
</feature>
<accession>A0A2J6T620</accession>
<proteinExistence type="predicted"/>
<dbReference type="RefSeq" id="XP_024735368.1">
    <property type="nucleotide sequence ID" value="XM_024883298.1"/>
</dbReference>
<dbReference type="GeneID" id="36591375"/>
<dbReference type="EMBL" id="KZ613822">
    <property type="protein sequence ID" value="PMD58464.1"/>
    <property type="molecule type" value="Genomic_DNA"/>
</dbReference>
<feature type="compositionally biased region" description="Polar residues" evidence="1">
    <location>
        <begin position="65"/>
        <end position="84"/>
    </location>
</feature>
<reference evidence="2 3" key="1">
    <citation type="submission" date="2016-04" db="EMBL/GenBank/DDBJ databases">
        <title>A degradative enzymes factory behind the ericoid mycorrhizal symbiosis.</title>
        <authorList>
            <consortium name="DOE Joint Genome Institute"/>
            <person name="Martino E."/>
            <person name="Morin E."/>
            <person name="Grelet G."/>
            <person name="Kuo A."/>
            <person name="Kohler A."/>
            <person name="Daghino S."/>
            <person name="Barry K."/>
            <person name="Choi C."/>
            <person name="Cichocki N."/>
            <person name="Clum A."/>
            <person name="Copeland A."/>
            <person name="Hainaut M."/>
            <person name="Haridas S."/>
            <person name="Labutti K."/>
            <person name="Lindquist E."/>
            <person name="Lipzen A."/>
            <person name="Khouja H.-R."/>
            <person name="Murat C."/>
            <person name="Ohm R."/>
            <person name="Olson A."/>
            <person name="Spatafora J."/>
            <person name="Veneault-Fourrey C."/>
            <person name="Henrissat B."/>
            <person name="Grigoriev I."/>
            <person name="Martin F."/>
            <person name="Perotto S."/>
        </authorList>
    </citation>
    <scope>NUCLEOTIDE SEQUENCE [LARGE SCALE GENOMIC DNA]</scope>
    <source>
        <strain evidence="2 3">E</strain>
    </source>
</reference>
<evidence type="ECO:0000313" key="2">
    <source>
        <dbReference type="EMBL" id="PMD58464.1"/>
    </source>
</evidence>
<evidence type="ECO:0000256" key="1">
    <source>
        <dbReference type="SAM" id="MobiDB-lite"/>
    </source>
</evidence>